<name>A0A2S9YBX6_9BACT</name>
<dbReference type="RefSeq" id="WP_106092328.1">
    <property type="nucleotide sequence ID" value="NZ_PVNL01000111.1"/>
</dbReference>
<protein>
    <submittedName>
        <fullName evidence="1">Uncharacterized protein</fullName>
    </submittedName>
</protein>
<organism evidence="1 2">
    <name type="scientific">Enhygromyxa salina</name>
    <dbReference type="NCBI Taxonomy" id="215803"/>
    <lineage>
        <taxon>Bacteria</taxon>
        <taxon>Pseudomonadati</taxon>
        <taxon>Myxococcota</taxon>
        <taxon>Polyangia</taxon>
        <taxon>Nannocystales</taxon>
        <taxon>Nannocystaceae</taxon>
        <taxon>Enhygromyxa</taxon>
    </lineage>
</organism>
<dbReference type="OrthoDB" id="5515085at2"/>
<sequence length="220" mass="24735">MLMIRERVPGFAPAEFWEESPPRSQWQSMIDKYDAVAAAARLAGGTRGPAYRQLLVELSSRWPGGLRESELVGPERVTVRRAAAVAGLALPDQARAPDWTRGEPRPATPTLAVVCWAELHELILDQLAFRRALERGALLTTATFADWIRDHERSEQARRWPQPHRLPEVVGPKLRVRGAYLWLAARAGLDLPSLNALLFARTGHWDRRPDDPSWATDDGR</sequence>
<dbReference type="Proteomes" id="UP000238823">
    <property type="component" value="Unassembled WGS sequence"/>
</dbReference>
<gene>
    <name evidence="1" type="ORF">ENSA7_54430</name>
</gene>
<reference evidence="1 2" key="1">
    <citation type="submission" date="2018-03" db="EMBL/GenBank/DDBJ databases">
        <title>Draft Genome Sequences of the Obligatory Marine Myxobacteria Enhygromyxa salina SWB007.</title>
        <authorList>
            <person name="Poehlein A."/>
            <person name="Moghaddam J.A."/>
            <person name="Harms H."/>
            <person name="Alanjari M."/>
            <person name="Koenig G.M."/>
            <person name="Daniel R."/>
            <person name="Schaeberle T.F."/>
        </authorList>
    </citation>
    <scope>NUCLEOTIDE SEQUENCE [LARGE SCALE GENOMIC DNA]</scope>
    <source>
        <strain evidence="1 2">SWB007</strain>
    </source>
</reference>
<comment type="caution">
    <text evidence="1">The sequence shown here is derived from an EMBL/GenBank/DDBJ whole genome shotgun (WGS) entry which is preliminary data.</text>
</comment>
<dbReference type="EMBL" id="PVNL01000111">
    <property type="protein sequence ID" value="PRQ02614.1"/>
    <property type="molecule type" value="Genomic_DNA"/>
</dbReference>
<evidence type="ECO:0000313" key="2">
    <source>
        <dbReference type="Proteomes" id="UP000238823"/>
    </source>
</evidence>
<accession>A0A2S9YBX6</accession>
<dbReference type="AlphaFoldDB" id="A0A2S9YBX6"/>
<evidence type="ECO:0000313" key="1">
    <source>
        <dbReference type="EMBL" id="PRQ02614.1"/>
    </source>
</evidence>
<proteinExistence type="predicted"/>